<dbReference type="InterPro" id="IPR033711">
    <property type="entry name" value="TBP_archaea"/>
</dbReference>
<name>A0A5Q0UHA0_9ARCH</name>
<evidence type="ECO:0000256" key="7">
    <source>
        <dbReference type="HAMAP-Rule" id="MF_00408"/>
    </source>
</evidence>
<dbReference type="HAMAP" id="MF_00408">
    <property type="entry name" value="TATA_bind_prot_arch"/>
    <property type="match status" value="1"/>
</dbReference>
<dbReference type="GO" id="GO:0003700">
    <property type="term" value="F:DNA-binding transcription factor activity"/>
    <property type="evidence" value="ECO:0007669"/>
    <property type="project" value="UniProtKB-UniRule"/>
</dbReference>
<accession>A0A5Q0UHA0</accession>
<dbReference type="GeneID" id="42365247"/>
<dbReference type="PRINTS" id="PR00686">
    <property type="entry name" value="TIFACTORIID"/>
</dbReference>
<keyword evidence="2 7" id="KW-0677">Repeat</keyword>
<feature type="repeat" description="2" evidence="7">
    <location>
        <begin position="100"/>
        <end position="176"/>
    </location>
</feature>
<dbReference type="RefSeq" id="WP_153550482.1">
    <property type="nucleotide sequence ID" value="NZ_CP040089.1"/>
</dbReference>
<dbReference type="PANTHER" id="PTHR10126">
    <property type="entry name" value="TATA-BOX BINDING PROTEIN"/>
    <property type="match status" value="1"/>
</dbReference>
<keyword evidence="5 7" id="KW-0804">Transcription</keyword>
<dbReference type="FunFam" id="3.30.310.10:FF:000007">
    <property type="entry name" value="TATA-box-binding protein"/>
    <property type="match status" value="2"/>
</dbReference>
<feature type="repeat" description="1" evidence="7">
    <location>
        <begin position="9"/>
        <end position="85"/>
    </location>
</feature>
<evidence type="ECO:0000256" key="8">
    <source>
        <dbReference type="RuleBase" id="RU000523"/>
    </source>
</evidence>
<reference evidence="10" key="1">
    <citation type="submission" date="2019-05" db="EMBL/GenBank/DDBJ databases">
        <title>Candidatus Nanohalobium constans, a novel model system to study the DPANN nano-sized archaea: genomic and physiological characterization of a nanoarchaeon co-cultured with its chitinotrophic host.</title>
        <authorList>
            <person name="La Cono V."/>
            <person name="Arcadi E."/>
            <person name="Crisafi F."/>
            <person name="Denaro R."/>
            <person name="La Spada G."/>
            <person name="Messina E."/>
            <person name="Smedile F."/>
            <person name="Toshchakov S.V."/>
            <person name="Shevchenko M.A."/>
            <person name="Golyshin P.N."/>
            <person name="Golyshina O.V."/>
            <person name="Ferrer M."/>
            <person name="Rohde M."/>
            <person name="Mushegian A."/>
            <person name="Sorokin D.Y."/>
            <person name="Giuliano L."/>
            <person name="Yakimov M.M."/>
        </authorList>
    </citation>
    <scope>NUCLEOTIDE SEQUENCE [LARGE SCALE GENOMIC DNA]</scope>
    <source>
        <strain evidence="10">LC1Nh</strain>
    </source>
</reference>
<keyword evidence="3 7" id="KW-0805">Transcription regulation</keyword>
<dbReference type="OrthoDB" id="350539at2157"/>
<comment type="function">
    <text evidence="6 7 8">General factor that plays a role in the activation of archaeal genes transcribed by RNA polymerase. Binds specifically to the TATA box promoter element which lies close to the position of transcription initiation.</text>
</comment>
<dbReference type="Pfam" id="PF00352">
    <property type="entry name" value="TBP"/>
    <property type="match status" value="2"/>
</dbReference>
<protein>
    <recommendedName>
        <fullName evidence="7">TATA-box-binding protein</fullName>
    </recommendedName>
    <alternativeName>
        <fullName evidence="7">Box A-binding protein</fullName>
        <shortName evidence="7">BAP</shortName>
    </alternativeName>
    <alternativeName>
        <fullName evidence="7">TATA sequence-binding protein</fullName>
        <shortName evidence="7">TBP</shortName>
    </alternativeName>
    <alternativeName>
        <fullName evidence="7">TATA-box factor</fullName>
    </alternativeName>
</protein>
<evidence type="ECO:0000256" key="5">
    <source>
        <dbReference type="ARBA" id="ARBA00023163"/>
    </source>
</evidence>
<keyword evidence="10" id="KW-1185">Reference proteome</keyword>
<dbReference type="InterPro" id="IPR000814">
    <property type="entry name" value="TBP"/>
</dbReference>
<organism evidence="9 10">
    <name type="scientific">Candidatus Nanohalobium constans</name>
    <dbReference type="NCBI Taxonomy" id="2565781"/>
    <lineage>
        <taxon>Archaea</taxon>
        <taxon>Candidatus Nanohalarchaeota</taxon>
        <taxon>Candidatus Nanohalobia</taxon>
        <taxon>Candidatus Nanohalobiales</taxon>
        <taxon>Candidatus Nanohalobiaceae</taxon>
        <taxon>Candidatus Nanohalobium</taxon>
    </lineage>
</organism>
<dbReference type="AlphaFoldDB" id="A0A5Q0UHA0"/>
<evidence type="ECO:0000256" key="4">
    <source>
        <dbReference type="ARBA" id="ARBA00023125"/>
    </source>
</evidence>
<evidence type="ECO:0000313" key="10">
    <source>
        <dbReference type="Proteomes" id="UP000377803"/>
    </source>
</evidence>
<dbReference type="InterPro" id="IPR012295">
    <property type="entry name" value="TBP_dom_sf"/>
</dbReference>
<evidence type="ECO:0000256" key="6">
    <source>
        <dbReference type="ARBA" id="ARBA00025680"/>
    </source>
</evidence>
<keyword evidence="4 7" id="KW-0238">DNA-binding</keyword>
<dbReference type="Proteomes" id="UP000377803">
    <property type="component" value="Chromosome"/>
</dbReference>
<dbReference type="SUPFAM" id="SSF55945">
    <property type="entry name" value="TATA-box binding protein-like"/>
    <property type="match status" value="2"/>
</dbReference>
<dbReference type="Gene3D" id="3.30.310.10">
    <property type="entry name" value="TATA-Binding Protein"/>
    <property type="match status" value="2"/>
</dbReference>
<dbReference type="EMBL" id="CP040089">
    <property type="protein sequence ID" value="QGA80741.1"/>
    <property type="molecule type" value="Genomic_DNA"/>
</dbReference>
<proteinExistence type="inferred from homology"/>
<dbReference type="PROSITE" id="PS00351">
    <property type="entry name" value="TFIID"/>
    <property type="match status" value="1"/>
</dbReference>
<comment type="similarity">
    <text evidence="1 7 8">Belongs to the TBP family.</text>
</comment>
<dbReference type="GO" id="GO:0003677">
    <property type="term" value="F:DNA binding"/>
    <property type="evidence" value="ECO:0007669"/>
    <property type="project" value="UniProtKB-KW"/>
</dbReference>
<gene>
    <name evidence="7 9" type="primary">tbp</name>
    <name evidence="9" type="ORF">LC1Nh_0857</name>
</gene>
<evidence type="ECO:0000256" key="2">
    <source>
        <dbReference type="ARBA" id="ARBA00022737"/>
    </source>
</evidence>
<dbReference type="CDD" id="cd04518">
    <property type="entry name" value="TBP_archaea"/>
    <property type="match status" value="1"/>
</dbReference>
<evidence type="ECO:0000256" key="3">
    <source>
        <dbReference type="ARBA" id="ARBA00023015"/>
    </source>
</evidence>
<evidence type="ECO:0000313" key="9">
    <source>
        <dbReference type="EMBL" id="QGA80741.1"/>
    </source>
</evidence>
<dbReference type="GO" id="GO:0006352">
    <property type="term" value="P:DNA-templated transcription initiation"/>
    <property type="evidence" value="ECO:0007669"/>
    <property type="project" value="InterPro"/>
</dbReference>
<evidence type="ECO:0000256" key="1">
    <source>
        <dbReference type="ARBA" id="ARBA00005560"/>
    </source>
</evidence>
<dbReference type="KEGG" id="ncon:LC1Nh_0857"/>
<dbReference type="InterPro" id="IPR030491">
    <property type="entry name" value="TBP_CS"/>
</dbReference>
<sequence>MVEDDDIDIQNVVASAEFDQRLPLDRIAIYLENTEYEPEQFPGLVYRLKEPKAAALLFGSGKVVCTGTKSPEQAKEATHKIIEELKEADVEIGNKPEVTVQNIVASSELGANLNLNRIAFELVGTEYEPEQFPGLVYRLDEPQVVFLLFSSGNLVCTGGRTYEDVEEGIATLEENLKEIGAL</sequence>